<protein>
    <submittedName>
        <fullName evidence="6">LysR family transcriptional regulator</fullName>
    </submittedName>
</protein>
<keyword evidence="3" id="KW-0238">DNA-binding</keyword>
<dbReference type="RefSeq" id="WP_121899086.1">
    <property type="nucleotide sequence ID" value="NZ_RCNT01000009.1"/>
</dbReference>
<dbReference type="PROSITE" id="PS50931">
    <property type="entry name" value="HTH_LYSR"/>
    <property type="match status" value="1"/>
</dbReference>
<organism evidence="6 7">
    <name type="scientific">Rhodophyticola porphyridii</name>
    <dbReference type="NCBI Taxonomy" id="1852017"/>
    <lineage>
        <taxon>Bacteria</taxon>
        <taxon>Pseudomonadati</taxon>
        <taxon>Pseudomonadota</taxon>
        <taxon>Alphaproteobacteria</taxon>
        <taxon>Rhodobacterales</taxon>
        <taxon>Roseobacteraceae</taxon>
        <taxon>Rhodophyticola</taxon>
    </lineage>
</organism>
<dbReference type="Pfam" id="PF03466">
    <property type="entry name" value="LysR_substrate"/>
    <property type="match status" value="1"/>
</dbReference>
<dbReference type="Gene3D" id="3.40.190.10">
    <property type="entry name" value="Periplasmic binding protein-like II"/>
    <property type="match status" value="2"/>
</dbReference>
<sequence length="313" mass="34420">MTRARRLPPLNGLRVLEAIGETGSVTAAAKRLRVSHSAVSHHVKQLEAWVGQPLFSRRGRTIALTEAGESLAGVVHSSFDAIRHELDRLPIRFERSVSLSALPIIAETVILPQLHRFTEQHPEISLHLSLAQTDRPKTPAPDIELMFRERSRILPEETIMLPGTAVPVAAPALLKRLGGDPVRLLEKGPLIADEDFRMWQRWRDLAKDRIGAPDYAPQLILEGSFLLQKAALNGLGAAICRTATIQADLDRGALVRLSEIAIDENWFYTLRLAPPRADAPEVLAVQDWLISLGADHRPMLQPASRAGTPTAAA</sequence>
<dbReference type="PANTHER" id="PTHR30537">
    <property type="entry name" value="HTH-TYPE TRANSCRIPTIONAL REGULATOR"/>
    <property type="match status" value="1"/>
</dbReference>
<comment type="similarity">
    <text evidence="1">Belongs to the LysR transcriptional regulatory family.</text>
</comment>
<evidence type="ECO:0000313" key="6">
    <source>
        <dbReference type="EMBL" id="RMA41005.1"/>
    </source>
</evidence>
<evidence type="ECO:0000259" key="5">
    <source>
        <dbReference type="PROSITE" id="PS50931"/>
    </source>
</evidence>
<keyword evidence="2" id="KW-0805">Transcription regulation</keyword>
<dbReference type="Gene3D" id="1.10.10.10">
    <property type="entry name" value="Winged helix-like DNA-binding domain superfamily/Winged helix DNA-binding domain"/>
    <property type="match status" value="1"/>
</dbReference>
<dbReference type="PANTHER" id="PTHR30537:SF79">
    <property type="entry name" value="TRANSCRIPTIONAL REGULATOR-RELATED"/>
    <property type="match status" value="1"/>
</dbReference>
<dbReference type="GO" id="GO:0003700">
    <property type="term" value="F:DNA-binding transcription factor activity"/>
    <property type="evidence" value="ECO:0007669"/>
    <property type="project" value="InterPro"/>
</dbReference>
<evidence type="ECO:0000313" key="7">
    <source>
        <dbReference type="Proteomes" id="UP000281343"/>
    </source>
</evidence>
<dbReference type="InterPro" id="IPR005119">
    <property type="entry name" value="LysR_subst-bd"/>
</dbReference>
<dbReference type="SUPFAM" id="SSF46785">
    <property type="entry name" value="Winged helix' DNA-binding domain"/>
    <property type="match status" value="1"/>
</dbReference>
<evidence type="ECO:0000256" key="3">
    <source>
        <dbReference type="ARBA" id="ARBA00023125"/>
    </source>
</evidence>
<dbReference type="Proteomes" id="UP000281343">
    <property type="component" value="Unassembled WGS sequence"/>
</dbReference>
<dbReference type="EMBL" id="RCNT01000009">
    <property type="protein sequence ID" value="RMA41005.1"/>
    <property type="molecule type" value="Genomic_DNA"/>
</dbReference>
<evidence type="ECO:0000256" key="4">
    <source>
        <dbReference type="ARBA" id="ARBA00023163"/>
    </source>
</evidence>
<proteinExistence type="inferred from homology"/>
<dbReference type="OrthoDB" id="9813056at2"/>
<evidence type="ECO:0000256" key="2">
    <source>
        <dbReference type="ARBA" id="ARBA00023015"/>
    </source>
</evidence>
<comment type="caution">
    <text evidence="6">The sequence shown here is derived from an EMBL/GenBank/DDBJ whole genome shotgun (WGS) entry which is preliminary data.</text>
</comment>
<dbReference type="InterPro" id="IPR000847">
    <property type="entry name" value="LysR_HTH_N"/>
</dbReference>
<evidence type="ECO:0000256" key="1">
    <source>
        <dbReference type="ARBA" id="ARBA00009437"/>
    </source>
</evidence>
<dbReference type="InterPro" id="IPR058163">
    <property type="entry name" value="LysR-type_TF_proteobact-type"/>
</dbReference>
<dbReference type="SUPFAM" id="SSF53850">
    <property type="entry name" value="Periplasmic binding protein-like II"/>
    <property type="match status" value="1"/>
</dbReference>
<dbReference type="InterPro" id="IPR036390">
    <property type="entry name" value="WH_DNA-bd_sf"/>
</dbReference>
<dbReference type="GO" id="GO:0043565">
    <property type="term" value="F:sequence-specific DNA binding"/>
    <property type="evidence" value="ECO:0007669"/>
    <property type="project" value="TreeGrafter"/>
</dbReference>
<dbReference type="InterPro" id="IPR036388">
    <property type="entry name" value="WH-like_DNA-bd_sf"/>
</dbReference>
<keyword evidence="4" id="KW-0804">Transcription</keyword>
<name>A0A3L9Y0U1_9RHOB</name>
<reference evidence="6 7" key="1">
    <citation type="submission" date="2018-10" db="EMBL/GenBank/DDBJ databases">
        <authorList>
            <person name="Jung H.S."/>
            <person name="Jeon C.O."/>
        </authorList>
    </citation>
    <scope>NUCLEOTIDE SEQUENCE [LARGE SCALE GENOMIC DNA]</scope>
    <source>
        <strain evidence="6 7">MA-7-27</strain>
    </source>
</reference>
<dbReference type="AlphaFoldDB" id="A0A3L9Y0U1"/>
<feature type="domain" description="HTH lysR-type" evidence="5">
    <location>
        <begin position="8"/>
        <end position="65"/>
    </location>
</feature>
<dbReference type="GO" id="GO:0006351">
    <property type="term" value="P:DNA-templated transcription"/>
    <property type="evidence" value="ECO:0007669"/>
    <property type="project" value="TreeGrafter"/>
</dbReference>
<keyword evidence="7" id="KW-1185">Reference proteome</keyword>
<gene>
    <name evidence="6" type="ORF">D9R08_16040</name>
</gene>
<dbReference type="PRINTS" id="PR00039">
    <property type="entry name" value="HTHLYSR"/>
</dbReference>
<dbReference type="Pfam" id="PF00126">
    <property type="entry name" value="HTH_1"/>
    <property type="match status" value="1"/>
</dbReference>
<accession>A0A3L9Y0U1</accession>